<keyword evidence="1" id="KW-0472">Membrane</keyword>
<evidence type="ECO:0000313" key="3">
    <source>
        <dbReference type="Proteomes" id="UP001446871"/>
    </source>
</evidence>
<keyword evidence="1" id="KW-1133">Transmembrane helix</keyword>
<keyword evidence="1" id="KW-0812">Transmembrane</keyword>
<reference evidence="2 3" key="1">
    <citation type="submission" date="2023-01" db="EMBL/GenBank/DDBJ databases">
        <title>Analysis of 21 Apiospora genomes using comparative genomics revels a genus with tremendous synthesis potential of carbohydrate active enzymes and secondary metabolites.</title>
        <authorList>
            <person name="Sorensen T."/>
        </authorList>
    </citation>
    <scope>NUCLEOTIDE SEQUENCE [LARGE SCALE GENOMIC DNA]</scope>
    <source>
        <strain evidence="2 3">CBS 83171</strain>
    </source>
</reference>
<protein>
    <recommendedName>
        <fullName evidence="4">Secreted peptide</fullName>
    </recommendedName>
</protein>
<sequence>MITPHRKAGFFRVTYLVLLVAVPTVPPGPLHQHLLLLQVLLLVVLRLWHLVVALPLPQQPPPLQATLLSLFHWFPSQVVPLVPLVLVLLQQRRGRLLLVPLLHQLAHSRCLPQHS</sequence>
<gene>
    <name evidence="2" type="ORF">PG996_006889</name>
</gene>
<keyword evidence="3" id="KW-1185">Reference proteome</keyword>
<accession>A0ABR1VA54</accession>
<organism evidence="2 3">
    <name type="scientific">Apiospora saccharicola</name>
    <dbReference type="NCBI Taxonomy" id="335842"/>
    <lineage>
        <taxon>Eukaryota</taxon>
        <taxon>Fungi</taxon>
        <taxon>Dikarya</taxon>
        <taxon>Ascomycota</taxon>
        <taxon>Pezizomycotina</taxon>
        <taxon>Sordariomycetes</taxon>
        <taxon>Xylariomycetidae</taxon>
        <taxon>Amphisphaeriales</taxon>
        <taxon>Apiosporaceae</taxon>
        <taxon>Apiospora</taxon>
    </lineage>
</organism>
<name>A0ABR1VA54_9PEZI</name>
<proteinExistence type="predicted"/>
<evidence type="ECO:0000256" key="1">
    <source>
        <dbReference type="SAM" id="Phobius"/>
    </source>
</evidence>
<evidence type="ECO:0008006" key="4">
    <source>
        <dbReference type="Google" id="ProtNLM"/>
    </source>
</evidence>
<comment type="caution">
    <text evidence="2">The sequence shown here is derived from an EMBL/GenBank/DDBJ whole genome shotgun (WGS) entry which is preliminary data.</text>
</comment>
<dbReference type="Proteomes" id="UP001446871">
    <property type="component" value="Unassembled WGS sequence"/>
</dbReference>
<evidence type="ECO:0000313" key="2">
    <source>
        <dbReference type="EMBL" id="KAK8067777.1"/>
    </source>
</evidence>
<dbReference type="EMBL" id="JAQQWM010000004">
    <property type="protein sequence ID" value="KAK8067777.1"/>
    <property type="molecule type" value="Genomic_DNA"/>
</dbReference>
<feature type="transmembrane region" description="Helical" evidence="1">
    <location>
        <begin position="71"/>
        <end position="89"/>
    </location>
</feature>